<gene>
    <name evidence="14" type="primary">sdhC</name>
    <name evidence="14" type="ORF">F0Q34_02325</name>
</gene>
<dbReference type="EMBL" id="VUKA01000001">
    <property type="protein sequence ID" value="KAA2214563.1"/>
    <property type="molecule type" value="Genomic_DNA"/>
</dbReference>
<name>A0A5B2TK70_9PROT</name>
<dbReference type="InterPro" id="IPR018495">
    <property type="entry name" value="Succ_DH_cyt_bsu_CS"/>
</dbReference>
<dbReference type="Proteomes" id="UP000322110">
    <property type="component" value="Unassembled WGS sequence"/>
</dbReference>
<keyword evidence="7 12" id="KW-0479">Metal-binding</keyword>
<dbReference type="InterPro" id="IPR000701">
    <property type="entry name" value="SuccDH_FuR_B_TM-su"/>
</dbReference>
<evidence type="ECO:0000256" key="7">
    <source>
        <dbReference type="ARBA" id="ARBA00022723"/>
    </source>
</evidence>
<comment type="subcellular location">
    <subcellularLocation>
        <location evidence="2">Membrane</location>
        <topology evidence="2">Multi-pass membrane protein</topology>
    </subcellularLocation>
</comment>
<keyword evidence="6 13" id="KW-0812">Transmembrane</keyword>
<dbReference type="AlphaFoldDB" id="A0A5B2TK70"/>
<dbReference type="OrthoDB" id="9799441at2"/>
<keyword evidence="9 12" id="KW-0408">Iron</keyword>
<comment type="caution">
    <text evidence="14">The sequence shown here is derived from an EMBL/GenBank/DDBJ whole genome shotgun (WGS) entry which is preliminary data.</text>
</comment>
<dbReference type="PANTHER" id="PTHR10978">
    <property type="entry name" value="SUCCINATE DEHYDROGENASE CYTOCHROME B560 SUBUNIT"/>
    <property type="match status" value="1"/>
</dbReference>
<keyword evidence="10 13" id="KW-0472">Membrane</keyword>
<evidence type="ECO:0000256" key="6">
    <source>
        <dbReference type="ARBA" id="ARBA00022692"/>
    </source>
</evidence>
<evidence type="ECO:0000256" key="3">
    <source>
        <dbReference type="ARBA" id="ARBA00007244"/>
    </source>
</evidence>
<evidence type="ECO:0000256" key="10">
    <source>
        <dbReference type="ARBA" id="ARBA00023136"/>
    </source>
</evidence>
<feature type="transmembrane region" description="Helical" evidence="13">
    <location>
        <begin position="44"/>
        <end position="65"/>
    </location>
</feature>
<evidence type="ECO:0000256" key="12">
    <source>
        <dbReference type="PIRSR" id="PIRSR000178-1"/>
    </source>
</evidence>
<protein>
    <recommendedName>
        <fullName evidence="4">Succinate dehydrogenase cytochrome b556 subunit</fullName>
    </recommendedName>
</protein>
<proteinExistence type="inferred from homology"/>
<dbReference type="PANTHER" id="PTHR10978:SF5">
    <property type="entry name" value="SUCCINATE DEHYDROGENASE CYTOCHROME B560 SUBUNIT, MITOCHONDRIAL"/>
    <property type="match status" value="1"/>
</dbReference>
<evidence type="ECO:0000256" key="4">
    <source>
        <dbReference type="ARBA" id="ARBA00020076"/>
    </source>
</evidence>
<accession>A0A5B2TK70</accession>
<sequence length="148" mass="16202">MSRNSDLRDATYVGLRTDGTRILRPKSPHLQVYDMLQITSGMSIGSRITGCAWTVGLLLMVWWLAAAASGPAAFANVQWFMSSFLGMLVLFGLSAAAWFHTLAGLRHLAWDFGYGCDMPAVHRTGRIVLIATAVMTVLTWLVAIIAWA</sequence>
<comment type="subunit">
    <text evidence="11">Part of an enzyme complex containing four subunits: a flavoprotein, an iron-sulfur protein, plus two membrane-anchoring proteins, SdhC and SdhD. The complex can form homotrimers.</text>
</comment>
<evidence type="ECO:0000256" key="9">
    <source>
        <dbReference type="ARBA" id="ARBA00023004"/>
    </source>
</evidence>
<evidence type="ECO:0000313" key="15">
    <source>
        <dbReference type="Proteomes" id="UP000322110"/>
    </source>
</evidence>
<dbReference type="GO" id="GO:0016020">
    <property type="term" value="C:membrane"/>
    <property type="evidence" value="ECO:0007669"/>
    <property type="project" value="UniProtKB-SubCell"/>
</dbReference>
<dbReference type="Gene3D" id="1.20.1300.10">
    <property type="entry name" value="Fumarate reductase/succinate dehydrogenase, transmembrane subunit"/>
    <property type="match status" value="1"/>
</dbReference>
<comment type="cofactor">
    <cofactor evidence="12">
        <name>heme</name>
        <dbReference type="ChEBI" id="CHEBI:30413"/>
    </cofactor>
    <text evidence="12">The heme is bound between the two transmembrane subunits.</text>
</comment>
<dbReference type="GO" id="GO:0009055">
    <property type="term" value="F:electron transfer activity"/>
    <property type="evidence" value="ECO:0007669"/>
    <property type="project" value="InterPro"/>
</dbReference>
<dbReference type="NCBIfam" id="TIGR02970">
    <property type="entry name" value="succ_dehyd_cytB"/>
    <property type="match status" value="1"/>
</dbReference>
<reference evidence="14 15" key="1">
    <citation type="journal article" date="2015" name="Int. J. Syst. Evol. Microbiol.">
        <title>Roseomonas oryzae sp. nov., isolated from paddy rhizosphere soil.</title>
        <authorList>
            <person name="Ramaprasad E.V."/>
            <person name="Sasikala Ch."/>
            <person name="Ramana Ch.V."/>
        </authorList>
    </citation>
    <scope>NUCLEOTIDE SEQUENCE [LARGE SCALE GENOMIC DNA]</scope>
    <source>
        <strain evidence="14 15">KCTC 42542</strain>
    </source>
</reference>
<keyword evidence="5 12" id="KW-0349">Heme</keyword>
<keyword evidence="15" id="KW-1185">Reference proteome</keyword>
<dbReference type="PIRSF" id="PIRSF000178">
    <property type="entry name" value="SDH_cyt_b560"/>
    <property type="match status" value="1"/>
</dbReference>
<dbReference type="Pfam" id="PF01127">
    <property type="entry name" value="Sdh_cyt"/>
    <property type="match status" value="1"/>
</dbReference>
<feature type="transmembrane region" description="Helical" evidence="13">
    <location>
        <begin position="77"/>
        <end position="99"/>
    </location>
</feature>
<evidence type="ECO:0000313" key="14">
    <source>
        <dbReference type="EMBL" id="KAA2214563.1"/>
    </source>
</evidence>
<evidence type="ECO:0000256" key="5">
    <source>
        <dbReference type="ARBA" id="ARBA00022617"/>
    </source>
</evidence>
<feature type="binding site" description="axial binding residue" evidence="12">
    <location>
        <position position="100"/>
    </location>
    <ligand>
        <name>heme</name>
        <dbReference type="ChEBI" id="CHEBI:30413"/>
        <note>ligand shared with second transmembrane subunit</note>
    </ligand>
    <ligandPart>
        <name>Fe</name>
        <dbReference type="ChEBI" id="CHEBI:18248"/>
    </ligandPart>
</feature>
<comment type="similarity">
    <text evidence="3">Belongs to the cytochrome b560 family.</text>
</comment>
<comment type="function">
    <text evidence="1">Membrane-anchoring subunit of succinate dehydrogenase (SDH).</text>
</comment>
<evidence type="ECO:0000256" key="1">
    <source>
        <dbReference type="ARBA" id="ARBA00004050"/>
    </source>
</evidence>
<dbReference type="SUPFAM" id="SSF81343">
    <property type="entry name" value="Fumarate reductase respiratory complex transmembrane subunits"/>
    <property type="match status" value="1"/>
</dbReference>
<dbReference type="InterPro" id="IPR014314">
    <property type="entry name" value="Succ_DH_cytb556"/>
</dbReference>
<organism evidence="14 15">
    <name type="scientific">Teichococcus oryzae</name>
    <dbReference type="NCBI Taxonomy" id="1608942"/>
    <lineage>
        <taxon>Bacteria</taxon>
        <taxon>Pseudomonadati</taxon>
        <taxon>Pseudomonadota</taxon>
        <taxon>Alphaproteobacteria</taxon>
        <taxon>Acetobacterales</taxon>
        <taxon>Roseomonadaceae</taxon>
        <taxon>Roseomonas</taxon>
    </lineage>
</organism>
<feature type="transmembrane region" description="Helical" evidence="13">
    <location>
        <begin position="127"/>
        <end position="147"/>
    </location>
</feature>
<dbReference type="CDD" id="cd03499">
    <property type="entry name" value="SQR_TypeC_SdhC"/>
    <property type="match status" value="1"/>
</dbReference>
<evidence type="ECO:0000256" key="13">
    <source>
        <dbReference type="SAM" id="Phobius"/>
    </source>
</evidence>
<dbReference type="GO" id="GO:0006099">
    <property type="term" value="P:tricarboxylic acid cycle"/>
    <property type="evidence" value="ECO:0007669"/>
    <property type="project" value="InterPro"/>
</dbReference>
<dbReference type="InterPro" id="IPR034804">
    <property type="entry name" value="SQR/QFR_C/D"/>
</dbReference>
<dbReference type="GO" id="GO:0046872">
    <property type="term" value="F:metal ion binding"/>
    <property type="evidence" value="ECO:0007669"/>
    <property type="project" value="UniProtKB-KW"/>
</dbReference>
<dbReference type="PROSITE" id="PS01001">
    <property type="entry name" value="SDH_CYT_2"/>
    <property type="match status" value="1"/>
</dbReference>
<evidence type="ECO:0000256" key="2">
    <source>
        <dbReference type="ARBA" id="ARBA00004141"/>
    </source>
</evidence>
<evidence type="ECO:0000256" key="8">
    <source>
        <dbReference type="ARBA" id="ARBA00022989"/>
    </source>
</evidence>
<keyword evidence="8 13" id="KW-1133">Transmembrane helix</keyword>
<evidence type="ECO:0000256" key="11">
    <source>
        <dbReference type="ARBA" id="ARBA00025912"/>
    </source>
</evidence>